<dbReference type="PANTHER" id="PTHR43399:SF4">
    <property type="entry name" value="CELL WALL-ASSOCIATED PROTEASE"/>
    <property type="match status" value="1"/>
</dbReference>
<protein>
    <recommendedName>
        <fullName evidence="6">Peptidase S8/S53 domain-containing protein</fullName>
    </recommendedName>
</protein>
<keyword evidence="5" id="KW-0812">Transmembrane</keyword>
<sequence>MSPACDLNTVAVGAVTFVPFEVWEFSSRGPTKEGLIKPDVVFYGVRVLTASSKSDSAFVIKSGTSFSTPYVTGLGALGAELLVRKYGEIGIITNEVECIEEVQKAWKEVAPPGRLTVKPEGYSIAVKDCDYGHGMPLGSLIAQAISPVVDISTITEMVVPIMGLGMVGVMMAGMIKGMKF</sequence>
<evidence type="ECO:0000256" key="3">
    <source>
        <dbReference type="ARBA" id="ARBA00022801"/>
    </source>
</evidence>
<gene>
    <name evidence="7" type="ORF">S12H4_46519</name>
</gene>
<keyword evidence="2" id="KW-0645">Protease</keyword>
<proteinExistence type="inferred from homology"/>
<dbReference type="PROSITE" id="PS51892">
    <property type="entry name" value="SUBTILASE"/>
    <property type="match status" value="1"/>
</dbReference>
<feature type="domain" description="Peptidase S8/S53" evidence="6">
    <location>
        <begin position="3"/>
        <end position="77"/>
    </location>
</feature>
<evidence type="ECO:0000256" key="5">
    <source>
        <dbReference type="SAM" id="Phobius"/>
    </source>
</evidence>
<dbReference type="AlphaFoldDB" id="X1VC59"/>
<evidence type="ECO:0000313" key="7">
    <source>
        <dbReference type="EMBL" id="GAJ03690.1"/>
    </source>
</evidence>
<dbReference type="Gene3D" id="3.40.50.200">
    <property type="entry name" value="Peptidase S8/S53 domain"/>
    <property type="match status" value="1"/>
</dbReference>
<evidence type="ECO:0000256" key="1">
    <source>
        <dbReference type="ARBA" id="ARBA00011073"/>
    </source>
</evidence>
<dbReference type="InterPro" id="IPR051048">
    <property type="entry name" value="Peptidase_S8/S53_subtilisin"/>
</dbReference>
<evidence type="ECO:0000259" key="6">
    <source>
        <dbReference type="Pfam" id="PF00082"/>
    </source>
</evidence>
<keyword evidence="5" id="KW-0472">Membrane</keyword>
<comment type="similarity">
    <text evidence="1">Belongs to the peptidase S8 family.</text>
</comment>
<reference evidence="7" key="1">
    <citation type="journal article" date="2014" name="Front. Microbiol.">
        <title>High frequency of phylogenetically diverse reductive dehalogenase-homologous genes in deep subseafloor sedimentary metagenomes.</title>
        <authorList>
            <person name="Kawai M."/>
            <person name="Futagami T."/>
            <person name="Toyoda A."/>
            <person name="Takaki Y."/>
            <person name="Nishi S."/>
            <person name="Hori S."/>
            <person name="Arai W."/>
            <person name="Tsubouchi T."/>
            <person name="Morono Y."/>
            <person name="Uchiyama I."/>
            <person name="Ito T."/>
            <person name="Fujiyama A."/>
            <person name="Inagaki F."/>
            <person name="Takami H."/>
        </authorList>
    </citation>
    <scope>NUCLEOTIDE SEQUENCE</scope>
    <source>
        <strain evidence="7">Expedition CK06-06</strain>
    </source>
</reference>
<dbReference type="GO" id="GO:0004252">
    <property type="term" value="F:serine-type endopeptidase activity"/>
    <property type="evidence" value="ECO:0007669"/>
    <property type="project" value="InterPro"/>
</dbReference>
<dbReference type="PANTHER" id="PTHR43399">
    <property type="entry name" value="SUBTILISIN-RELATED"/>
    <property type="match status" value="1"/>
</dbReference>
<feature type="transmembrane region" description="Helical" evidence="5">
    <location>
        <begin position="157"/>
        <end position="175"/>
    </location>
</feature>
<dbReference type="InterPro" id="IPR000209">
    <property type="entry name" value="Peptidase_S8/S53_dom"/>
</dbReference>
<keyword evidence="4" id="KW-0720">Serine protease</keyword>
<keyword evidence="5" id="KW-1133">Transmembrane helix</keyword>
<dbReference type="EMBL" id="BARW01028868">
    <property type="protein sequence ID" value="GAJ03690.1"/>
    <property type="molecule type" value="Genomic_DNA"/>
</dbReference>
<evidence type="ECO:0000256" key="4">
    <source>
        <dbReference type="ARBA" id="ARBA00022825"/>
    </source>
</evidence>
<keyword evidence="3" id="KW-0378">Hydrolase</keyword>
<dbReference type="PROSITE" id="PS00138">
    <property type="entry name" value="SUBTILASE_SER"/>
    <property type="match status" value="1"/>
</dbReference>
<comment type="caution">
    <text evidence="7">The sequence shown here is derived from an EMBL/GenBank/DDBJ whole genome shotgun (WGS) entry which is preliminary data.</text>
</comment>
<dbReference type="InterPro" id="IPR036852">
    <property type="entry name" value="Peptidase_S8/S53_dom_sf"/>
</dbReference>
<dbReference type="Pfam" id="PF00082">
    <property type="entry name" value="Peptidase_S8"/>
    <property type="match status" value="1"/>
</dbReference>
<accession>X1VC59</accession>
<dbReference type="InterPro" id="IPR023828">
    <property type="entry name" value="Peptidase_S8_Ser-AS"/>
</dbReference>
<evidence type="ECO:0000256" key="2">
    <source>
        <dbReference type="ARBA" id="ARBA00022670"/>
    </source>
</evidence>
<dbReference type="GO" id="GO:0006508">
    <property type="term" value="P:proteolysis"/>
    <property type="evidence" value="ECO:0007669"/>
    <property type="project" value="UniProtKB-KW"/>
</dbReference>
<dbReference type="SUPFAM" id="SSF52743">
    <property type="entry name" value="Subtilisin-like"/>
    <property type="match status" value="1"/>
</dbReference>
<organism evidence="7">
    <name type="scientific">marine sediment metagenome</name>
    <dbReference type="NCBI Taxonomy" id="412755"/>
    <lineage>
        <taxon>unclassified sequences</taxon>
        <taxon>metagenomes</taxon>
        <taxon>ecological metagenomes</taxon>
    </lineage>
</organism>
<name>X1VC59_9ZZZZ</name>